<dbReference type="EMBL" id="CP003219">
    <property type="protein sequence ID" value="AEW93398.1"/>
    <property type="molecule type" value="Genomic_DNA"/>
</dbReference>
<evidence type="ECO:0000259" key="2">
    <source>
        <dbReference type="Pfam" id="PF19803"/>
    </source>
</evidence>
<dbReference type="RefSeq" id="WP_014141791.1">
    <property type="nucleotide sequence ID" value="NC_016111.1"/>
</dbReference>
<protein>
    <recommendedName>
        <fullName evidence="2">DUF6286 domain-containing protein</fullName>
    </recommendedName>
</protein>
<evidence type="ECO:0000256" key="1">
    <source>
        <dbReference type="SAM" id="Phobius"/>
    </source>
</evidence>
<accession>G8WNS4</accession>
<dbReference type="KEGG" id="scy:SCATT_10270"/>
<feature type="domain" description="DUF6286" evidence="2">
    <location>
        <begin position="72"/>
        <end position="175"/>
    </location>
</feature>
<keyword evidence="1" id="KW-0812">Transmembrane</keyword>
<proteinExistence type="predicted"/>
<dbReference type="OrthoDB" id="4350534at2"/>
<dbReference type="InterPro" id="IPR046253">
    <property type="entry name" value="DUF6286"/>
</dbReference>
<dbReference type="PATRIC" id="fig|1003195.11.peg.2613"/>
<sequence length="180" mass="19471">MTARRLWASRRVPAGLVALAVLVVAGALLYDIAAVRAGRPAMAWRRTVAGELARRRLDDVWVLTGAAVAAFAGLWLIALAVTPGLRALLPLRTPGRPLRAAVDRSTAAWLVRDRTVAVAGVRAARVRVGRRRIRVRADAHFRELPRVRADVTAALARTVGVLGGVPRPAVRVRVRRAKRG</sequence>
<reference evidence="4" key="1">
    <citation type="submission" date="2011-12" db="EMBL/GenBank/DDBJ databases">
        <title>Complete genome sequence of Streptomyces cattleya strain DSM 46488.</title>
        <authorList>
            <person name="Ou H.-Y."/>
            <person name="Li P."/>
            <person name="Zhao C."/>
            <person name="O'Hagan D."/>
            <person name="Deng Z."/>
        </authorList>
    </citation>
    <scope>NUCLEOTIDE SEQUENCE [LARGE SCALE GENOMIC DNA]</scope>
    <source>
        <strain evidence="4">ATCC 35852 / DSM 46488 / JCM 4925 / NBRC 14057 / NRRL 8057</strain>
    </source>
</reference>
<dbReference type="Proteomes" id="UP000007842">
    <property type="component" value="Chromosome"/>
</dbReference>
<name>F8JY14_STREN</name>
<evidence type="ECO:0000313" key="4">
    <source>
        <dbReference type="Proteomes" id="UP000007842"/>
    </source>
</evidence>
<evidence type="ECO:0000313" key="3">
    <source>
        <dbReference type="EMBL" id="AEW93398.1"/>
    </source>
</evidence>
<accession>F8JY14</accession>
<keyword evidence="4" id="KW-1185">Reference proteome</keyword>
<dbReference type="Pfam" id="PF19803">
    <property type="entry name" value="DUF6286"/>
    <property type="match status" value="1"/>
</dbReference>
<dbReference type="STRING" id="1003195.SCATT_10270"/>
<dbReference type="AlphaFoldDB" id="F8JY14"/>
<gene>
    <name evidence="3" type="ordered locus">SCATT_10270</name>
</gene>
<feature type="transmembrane region" description="Helical" evidence="1">
    <location>
        <begin position="61"/>
        <end position="89"/>
    </location>
</feature>
<dbReference type="KEGG" id="sct:SCAT_1033"/>
<keyword evidence="1" id="KW-0472">Membrane</keyword>
<dbReference type="HOGENOM" id="CLU_087614_0_0_11"/>
<keyword evidence="1" id="KW-1133">Transmembrane helix</keyword>
<dbReference type="eggNOG" id="ENOG5033V3R">
    <property type="taxonomic scope" value="Bacteria"/>
</dbReference>
<organism evidence="3 4">
    <name type="scientific">Streptantibioticus cattleyicolor (strain ATCC 35852 / DSM 46488 / JCM 4925 / NBRC 14057 / NRRL 8057)</name>
    <name type="common">Streptomyces cattleya</name>
    <dbReference type="NCBI Taxonomy" id="1003195"/>
    <lineage>
        <taxon>Bacteria</taxon>
        <taxon>Bacillati</taxon>
        <taxon>Actinomycetota</taxon>
        <taxon>Actinomycetes</taxon>
        <taxon>Kitasatosporales</taxon>
        <taxon>Streptomycetaceae</taxon>
        <taxon>Streptantibioticus</taxon>
    </lineage>
</organism>